<evidence type="ECO:0008006" key="3">
    <source>
        <dbReference type="Google" id="ProtNLM"/>
    </source>
</evidence>
<organism evidence="1 2">
    <name type="scientific">Armatimonas rosea</name>
    <dbReference type="NCBI Taxonomy" id="685828"/>
    <lineage>
        <taxon>Bacteria</taxon>
        <taxon>Bacillati</taxon>
        <taxon>Armatimonadota</taxon>
        <taxon>Armatimonadia</taxon>
        <taxon>Armatimonadales</taxon>
        <taxon>Armatimonadaceae</taxon>
        <taxon>Armatimonas</taxon>
    </lineage>
</organism>
<dbReference type="InterPro" id="IPR008775">
    <property type="entry name" value="Phytyl_CoA_dOase-like"/>
</dbReference>
<dbReference type="Proteomes" id="UP000520814">
    <property type="component" value="Unassembled WGS sequence"/>
</dbReference>
<dbReference type="RefSeq" id="WP_184193001.1">
    <property type="nucleotide sequence ID" value="NZ_JACHGW010000001.1"/>
</dbReference>
<accession>A0A7W9SP09</accession>
<dbReference type="PANTHER" id="PTHR31630">
    <property type="entry name" value="PHYTANOYL-COA DIOXYGENASE-RELATED-RELATED"/>
    <property type="match status" value="1"/>
</dbReference>
<keyword evidence="2" id="KW-1185">Reference proteome</keyword>
<protein>
    <recommendedName>
        <fullName evidence="3">Phytanoyl-CoA dioxygenase (PhyH)</fullName>
    </recommendedName>
</protein>
<comment type="caution">
    <text evidence="1">The sequence shown here is derived from an EMBL/GenBank/DDBJ whole genome shotgun (WGS) entry which is preliminary data.</text>
</comment>
<dbReference type="AlphaFoldDB" id="A0A7W9SP09"/>
<dbReference type="Pfam" id="PF05721">
    <property type="entry name" value="PhyH"/>
    <property type="match status" value="1"/>
</dbReference>
<dbReference type="PANTHER" id="PTHR31630:SF6">
    <property type="entry name" value="PHYTANOYL-COA DIOXYGENASE-RELATED"/>
    <property type="match status" value="1"/>
</dbReference>
<evidence type="ECO:0000313" key="1">
    <source>
        <dbReference type="EMBL" id="MBB6049393.1"/>
    </source>
</evidence>
<name>A0A7W9SP09_ARMRO</name>
<dbReference type="GO" id="GO:0016706">
    <property type="term" value="F:2-oxoglutarate-dependent dioxygenase activity"/>
    <property type="evidence" value="ECO:0007669"/>
    <property type="project" value="UniProtKB-ARBA"/>
</dbReference>
<gene>
    <name evidence="1" type="ORF">HNQ39_001155</name>
</gene>
<dbReference type="EMBL" id="JACHGW010000001">
    <property type="protein sequence ID" value="MBB6049393.1"/>
    <property type="molecule type" value="Genomic_DNA"/>
</dbReference>
<sequence length="222" mass="24615">MSLLTPEQRSAFDRDGFLLVPGLIPDELAARAEAAIWAKLGADPCDPATWEGAPVGSSHDSPEVCAIFSTEMARLVDELCGEAEPSWQPPRSAFAINIFPQPGPWAHHGPHIDHALERDNFVVFPRPMRLASLLYLTDCKRDGAPTVVWPGSHKKIEAFAASDPERFQRMFTLNNALGELELGEGIQVEGKRGDVLFYHYLCAHSGSRNARDYPRFAIAHKW</sequence>
<evidence type="ECO:0000313" key="2">
    <source>
        <dbReference type="Proteomes" id="UP000520814"/>
    </source>
</evidence>
<dbReference type="SUPFAM" id="SSF51197">
    <property type="entry name" value="Clavaminate synthase-like"/>
    <property type="match status" value="1"/>
</dbReference>
<dbReference type="Gene3D" id="2.60.120.620">
    <property type="entry name" value="q2cbj1_9rhob like domain"/>
    <property type="match status" value="1"/>
</dbReference>
<reference evidence="1 2" key="1">
    <citation type="submission" date="2020-08" db="EMBL/GenBank/DDBJ databases">
        <title>Genomic Encyclopedia of Type Strains, Phase IV (KMG-IV): sequencing the most valuable type-strain genomes for metagenomic binning, comparative biology and taxonomic classification.</title>
        <authorList>
            <person name="Goeker M."/>
        </authorList>
    </citation>
    <scope>NUCLEOTIDE SEQUENCE [LARGE SCALE GENOMIC DNA]</scope>
    <source>
        <strain evidence="1 2">DSM 23562</strain>
    </source>
</reference>
<proteinExistence type="predicted"/>